<dbReference type="Gene3D" id="3.40.50.300">
    <property type="entry name" value="P-loop containing nucleotide triphosphate hydrolases"/>
    <property type="match status" value="2"/>
</dbReference>
<evidence type="ECO:0000256" key="5">
    <source>
        <dbReference type="ARBA" id="ARBA00022692"/>
    </source>
</evidence>
<dbReference type="CDD" id="cd18579">
    <property type="entry name" value="ABC_6TM_ABCC_D1"/>
    <property type="match status" value="1"/>
</dbReference>
<feature type="transmembrane region" description="Helical" evidence="13">
    <location>
        <begin position="163"/>
        <end position="182"/>
    </location>
</feature>
<feature type="domain" description="ABC transporter" evidence="14">
    <location>
        <begin position="1252"/>
        <end position="1486"/>
    </location>
</feature>
<dbReference type="FunFam" id="3.40.50.300:FF:000169">
    <property type="entry name" value="ABC transporter C family member 3"/>
    <property type="match status" value="1"/>
</dbReference>
<dbReference type="FunFam" id="1.20.1560.10:FF:000003">
    <property type="entry name" value="ABC transporter C family member 10"/>
    <property type="match status" value="1"/>
</dbReference>
<evidence type="ECO:0000256" key="4">
    <source>
        <dbReference type="ARBA" id="ARBA00022448"/>
    </source>
</evidence>
<feature type="transmembrane region" description="Helical" evidence="13">
    <location>
        <begin position="126"/>
        <end position="151"/>
    </location>
</feature>
<keyword evidence="10 13" id="KW-1133">Transmembrane helix</keyword>
<comment type="similarity">
    <text evidence="2">Belongs to the ABC transporter superfamily. ABCC family. Conjugate transporter (TC 3.A.1.208) subfamily.</text>
</comment>
<dbReference type="InterPro" id="IPR056228">
    <property type="entry name" value="ABCC10-like_N"/>
</dbReference>
<dbReference type="GO" id="GO:0016887">
    <property type="term" value="F:ATP hydrolysis activity"/>
    <property type="evidence" value="ECO:0007669"/>
    <property type="project" value="InterPro"/>
</dbReference>
<evidence type="ECO:0000256" key="8">
    <source>
        <dbReference type="ARBA" id="ARBA00022840"/>
    </source>
</evidence>
<dbReference type="Pfam" id="PF24358">
    <property type="entry name" value="ABCC10_N"/>
    <property type="match status" value="1"/>
</dbReference>
<keyword evidence="9" id="KW-1278">Translocase</keyword>
<reference evidence="16 17" key="1">
    <citation type="journal article" date="2018" name="Sci. Data">
        <title>The draft genome sequence of cork oak.</title>
        <authorList>
            <person name="Ramos A.M."/>
            <person name="Usie A."/>
            <person name="Barbosa P."/>
            <person name="Barros P.M."/>
            <person name="Capote T."/>
            <person name="Chaves I."/>
            <person name="Simoes F."/>
            <person name="Abreu I."/>
            <person name="Carrasquinho I."/>
            <person name="Faro C."/>
            <person name="Guimaraes J.B."/>
            <person name="Mendonca D."/>
            <person name="Nobrega F."/>
            <person name="Rodrigues L."/>
            <person name="Saibo N.J.M."/>
            <person name="Varela M.C."/>
            <person name="Egas C."/>
            <person name="Matos J."/>
            <person name="Miguel C.M."/>
            <person name="Oliveira M.M."/>
            <person name="Ricardo C.P."/>
            <person name="Goncalves S."/>
        </authorList>
    </citation>
    <scope>NUCLEOTIDE SEQUENCE [LARGE SCALE GENOMIC DNA]</scope>
    <source>
        <strain evidence="17">cv. HL8</strain>
    </source>
</reference>
<keyword evidence="8" id="KW-0067">ATP-binding</keyword>
<keyword evidence="5 13" id="KW-0812">Transmembrane</keyword>
<evidence type="ECO:0000256" key="10">
    <source>
        <dbReference type="ARBA" id="ARBA00022989"/>
    </source>
</evidence>
<evidence type="ECO:0000313" key="16">
    <source>
        <dbReference type="EMBL" id="KAK7833864.1"/>
    </source>
</evidence>
<feature type="transmembrane region" description="Helical" evidence="13">
    <location>
        <begin position="469"/>
        <end position="488"/>
    </location>
</feature>
<dbReference type="PANTHER" id="PTHR24223:SF263">
    <property type="entry name" value="ABC-TYPE XENOBIOTIC TRANSPORTER"/>
    <property type="match status" value="1"/>
</dbReference>
<evidence type="ECO:0000256" key="6">
    <source>
        <dbReference type="ARBA" id="ARBA00022737"/>
    </source>
</evidence>
<name>A0AAW0K5Q9_QUESU</name>
<dbReference type="GO" id="GO:0005524">
    <property type="term" value="F:ATP binding"/>
    <property type="evidence" value="ECO:0007669"/>
    <property type="project" value="UniProtKB-KW"/>
</dbReference>
<evidence type="ECO:0000256" key="7">
    <source>
        <dbReference type="ARBA" id="ARBA00022741"/>
    </source>
</evidence>
<keyword evidence="6" id="KW-0677">Repeat</keyword>
<dbReference type="InterPro" id="IPR011527">
    <property type="entry name" value="ABC1_TM_dom"/>
</dbReference>
<keyword evidence="7" id="KW-0547">Nucleotide-binding</keyword>
<dbReference type="SUPFAM" id="SSF90123">
    <property type="entry name" value="ABC transporter transmembrane region"/>
    <property type="match status" value="2"/>
</dbReference>
<dbReference type="PROSITE" id="PS00211">
    <property type="entry name" value="ABC_TRANSPORTER_1"/>
    <property type="match status" value="1"/>
</dbReference>
<feature type="transmembrane region" description="Helical" evidence="13">
    <location>
        <begin position="996"/>
        <end position="1017"/>
    </location>
</feature>
<organism evidence="16 17">
    <name type="scientific">Quercus suber</name>
    <name type="common">Cork oak</name>
    <dbReference type="NCBI Taxonomy" id="58331"/>
    <lineage>
        <taxon>Eukaryota</taxon>
        <taxon>Viridiplantae</taxon>
        <taxon>Streptophyta</taxon>
        <taxon>Embryophyta</taxon>
        <taxon>Tracheophyta</taxon>
        <taxon>Spermatophyta</taxon>
        <taxon>Magnoliopsida</taxon>
        <taxon>eudicotyledons</taxon>
        <taxon>Gunneridae</taxon>
        <taxon>Pentapetalae</taxon>
        <taxon>rosids</taxon>
        <taxon>fabids</taxon>
        <taxon>Fagales</taxon>
        <taxon>Fagaceae</taxon>
        <taxon>Quercus</taxon>
    </lineage>
</organism>
<dbReference type="SUPFAM" id="SSF52540">
    <property type="entry name" value="P-loop containing nucleoside triphosphate hydrolases"/>
    <property type="match status" value="2"/>
</dbReference>
<dbReference type="PROSITE" id="PS50893">
    <property type="entry name" value="ABC_TRANSPORTER_2"/>
    <property type="match status" value="2"/>
</dbReference>
<dbReference type="InterPro" id="IPR003593">
    <property type="entry name" value="AAA+_ATPase"/>
</dbReference>
<keyword evidence="17" id="KW-1185">Reference proteome</keyword>
<feature type="domain" description="ABC transmembrane type-1" evidence="15">
    <location>
        <begin position="940"/>
        <end position="1215"/>
    </location>
</feature>
<dbReference type="EC" id="7.6.2.2" evidence="3"/>
<dbReference type="CDD" id="cd03250">
    <property type="entry name" value="ABCC_MRP_domain1"/>
    <property type="match status" value="1"/>
</dbReference>
<dbReference type="GO" id="GO:0016020">
    <property type="term" value="C:membrane"/>
    <property type="evidence" value="ECO:0007669"/>
    <property type="project" value="UniProtKB-SubCell"/>
</dbReference>
<feature type="transmembrane region" description="Helical" evidence="13">
    <location>
        <begin position="1193"/>
        <end position="1213"/>
    </location>
</feature>
<evidence type="ECO:0000256" key="2">
    <source>
        <dbReference type="ARBA" id="ARBA00009726"/>
    </source>
</evidence>
<dbReference type="SMART" id="SM00382">
    <property type="entry name" value="AAA"/>
    <property type="match status" value="2"/>
</dbReference>
<dbReference type="InterPro" id="IPR044746">
    <property type="entry name" value="ABCC_6TM_D1"/>
</dbReference>
<evidence type="ECO:0000256" key="11">
    <source>
        <dbReference type="ARBA" id="ARBA00023136"/>
    </source>
</evidence>
<dbReference type="Pfam" id="PF00664">
    <property type="entry name" value="ABC_membrane"/>
    <property type="match status" value="2"/>
</dbReference>
<evidence type="ECO:0000256" key="1">
    <source>
        <dbReference type="ARBA" id="ARBA00004141"/>
    </source>
</evidence>
<comment type="caution">
    <text evidence="16">The sequence shown here is derived from an EMBL/GenBank/DDBJ whole genome shotgun (WGS) entry which is preliminary data.</text>
</comment>
<dbReference type="InterPro" id="IPR050173">
    <property type="entry name" value="ABC_transporter_C-like"/>
</dbReference>
<dbReference type="EMBL" id="PKMF04000396">
    <property type="protein sequence ID" value="KAK7833864.1"/>
    <property type="molecule type" value="Genomic_DNA"/>
</dbReference>
<evidence type="ECO:0000256" key="13">
    <source>
        <dbReference type="SAM" id="Phobius"/>
    </source>
</evidence>
<comment type="subcellular location">
    <subcellularLocation>
        <location evidence="1">Membrane</location>
        <topology evidence="1">Multi-pass membrane protein</topology>
    </subcellularLocation>
</comment>
<gene>
    <name evidence="16" type="primary">ABCC10_9</name>
    <name evidence="16" type="ORF">CFP56_025151</name>
</gene>
<sequence length="1502" mass="169402">LLVRSFSSERIGMAKGFWTVFCGNSECSSEVGKSCSYDFLSIIDPNTCINNCLVISVNFLFLLIFVYLVLFRSFLRKRIEPLQSKRFSPILIFSAIFSGGLGLAYLGSGFWICYKELNATGTILPLHGWLVMLFQGFTWLMLDFTVIIDSIRLQHTTTAKPCSIVALMYAGFLFFSSLWVIIVEKMATMEMILDILSLPGAILLLLCVFRGHKLVETDPYFSYDTSYAPLQSEDNNAKGENYFNENVTPFAKARFLSTMTFWWLNPLMKQGKEKILEESVIPQLRQEDQAQTCYLMFKEQLNKQKQKATYESPSMFSVIFSCHKREILISGFFALIKVLTVSTGPLFLKAFIEIADGKEAFKYEGYALAGGLFVAKCLESFSERQWFFRTRLIGLQVRSSLSATIYQKQLQLSNAAKVTHSPSQIMNYVTVDAYRIGEFPYWFHQIWSTIIQLCIALSIVYYAMGLATVGALIVIILTVIATSPLAKLQHKYQTKLMVAQDKRLMAITEALTNMKVLKLYAWEKHFKNVIEVLRKEESKWILPVLSQKGHYVSLFWSSQILVSTATFWSCYFLGIPLSTSNVFMFLSSLRIVQEPIRMIPDVAGVFIEAKVSLTRIVKFLEAPELENRNTRQKCNGKEQEHSIFMRASEISWETDSENFILRNINLFVKPGENVAICGEVGSGKSTLLAAILGEVPNIKGMVTAYGKIAYVSQTSWIQTGSIQENILFGSPMDMLRYQEVLRRCSLIKDLEMLPYGDLTEIGERGVTLSGGQKQRVQLARALYQDADVYLLDDPFSAVDAHTSTTLFHEYVMGALSRKTVLLVTHQVDFLPAFDSVLFMTKGAILKAYKYDELAASSQEFQNLVSAHHDTVGFERQTKYASFRKFEPSKSEIKKNYNKKQLMSSPGDQLINQEERETGDTGFKPYLQYLNMNKGFLYFSLTTICHIIFIVVQIIQSYWLAAHIQDSHVNRVELITVYSVIACILVLFLFLRSFYVVTLSFGASRLIFSTLMTSLFRAPMSFYDSTPLGRILNRVSSDLTVIDLDVAFKLSFALGASMIMYTSYAVLALLTWPILFLIIPMVYLTILLQRYYFASAKELMRTDGTTKSLIASHLAESIAGAMTIRAFGEEDRFFVKNLNLIDRNASPCFHNFSANEWLIQRVEILCAIVLSFSALSMTLLHLGASASGYVGMALSYGLSLNVYVVFFVLNWSLLETSITSVERLEQYMHIPSEAAEEIEGHQPMHNWPAVGQVKICDLKVRYRPNAPRVLQGISCVFEGGHKIGIVGRTGSGKTTLISALFRLVEPTEGMIIIDGIDISTIGLHDLRSRLGIIPQDPTLFSGSVRYNLDPLSNHTDQEIWEVLGKCQLREAICGKEEGLDSLVMQDGSNWSLGQRQLFCLGRALLKRSQILVLDEATASIDNATDSLIQKTIRTEFTNCTVITVAHRIPTIMDCTKVLAISDGNVAEYDEPLKLMNTEGSLFGQLVKEYWSHPASGSVYSEDF</sequence>
<dbReference type="GO" id="GO:0008559">
    <property type="term" value="F:ABC-type xenobiotic transporter activity"/>
    <property type="evidence" value="ECO:0007669"/>
    <property type="project" value="UniProtKB-EC"/>
</dbReference>
<dbReference type="InterPro" id="IPR036640">
    <property type="entry name" value="ABC1_TM_sf"/>
</dbReference>
<dbReference type="PROSITE" id="PS50929">
    <property type="entry name" value="ABC_TM1F"/>
    <property type="match status" value="2"/>
</dbReference>
<evidence type="ECO:0000259" key="14">
    <source>
        <dbReference type="PROSITE" id="PS50893"/>
    </source>
</evidence>
<dbReference type="Gene3D" id="1.20.1560.10">
    <property type="entry name" value="ABC transporter type 1, transmembrane domain"/>
    <property type="match status" value="2"/>
</dbReference>
<feature type="transmembrane region" description="Helical" evidence="13">
    <location>
        <begin position="87"/>
        <end position="106"/>
    </location>
</feature>
<dbReference type="Pfam" id="PF00005">
    <property type="entry name" value="ABC_tran"/>
    <property type="match status" value="2"/>
</dbReference>
<evidence type="ECO:0000259" key="15">
    <source>
        <dbReference type="PROSITE" id="PS50929"/>
    </source>
</evidence>
<protein>
    <recommendedName>
        <fullName evidence="3">ABC-type xenobiotic transporter</fullName>
        <ecNumber evidence="3">7.6.2.2</ecNumber>
    </recommendedName>
</protein>
<evidence type="ECO:0000256" key="9">
    <source>
        <dbReference type="ARBA" id="ARBA00022967"/>
    </source>
</evidence>
<dbReference type="InterPro" id="IPR044726">
    <property type="entry name" value="ABCC_6TM_D2"/>
</dbReference>
<feature type="transmembrane region" description="Helical" evidence="13">
    <location>
        <begin position="935"/>
        <end position="959"/>
    </location>
</feature>
<dbReference type="InterPro" id="IPR003439">
    <property type="entry name" value="ABC_transporter-like_ATP-bd"/>
</dbReference>
<dbReference type="CDD" id="cd18580">
    <property type="entry name" value="ABC_6TM_ABCC_D2"/>
    <property type="match status" value="1"/>
</dbReference>
<dbReference type="CDD" id="cd03244">
    <property type="entry name" value="ABCC_MRP_domain2"/>
    <property type="match status" value="1"/>
</dbReference>
<dbReference type="InterPro" id="IPR027417">
    <property type="entry name" value="P-loop_NTPase"/>
</dbReference>
<feature type="domain" description="ABC transmembrane type-1" evidence="15">
    <location>
        <begin position="328"/>
        <end position="608"/>
    </location>
</feature>
<comment type="catalytic activity">
    <reaction evidence="12">
        <text>ATP + H2O + xenobioticSide 1 = ADP + phosphate + xenobioticSide 2.</text>
        <dbReference type="EC" id="7.6.2.2"/>
    </reaction>
</comment>
<dbReference type="InterPro" id="IPR017871">
    <property type="entry name" value="ABC_transporter-like_CS"/>
</dbReference>
<proteinExistence type="inferred from homology"/>
<dbReference type="PANTHER" id="PTHR24223">
    <property type="entry name" value="ATP-BINDING CASSETTE SUB-FAMILY C"/>
    <property type="match status" value="1"/>
</dbReference>
<feature type="transmembrane region" description="Helical" evidence="13">
    <location>
        <begin position="53"/>
        <end position="75"/>
    </location>
</feature>
<accession>A0AAW0K5Q9</accession>
<feature type="transmembrane region" description="Helical" evidence="13">
    <location>
        <begin position="1161"/>
        <end position="1181"/>
    </location>
</feature>
<keyword evidence="4" id="KW-0813">Transport</keyword>
<dbReference type="FunFam" id="3.40.50.300:FF:000508">
    <property type="entry name" value="ABC transporter C family member 5"/>
    <property type="match status" value="1"/>
</dbReference>
<dbReference type="FunFam" id="1.20.1560.10:FF:000002">
    <property type="entry name" value="ABC transporter C family member 5"/>
    <property type="match status" value="1"/>
</dbReference>
<evidence type="ECO:0000256" key="3">
    <source>
        <dbReference type="ARBA" id="ARBA00012191"/>
    </source>
</evidence>
<dbReference type="Proteomes" id="UP000237347">
    <property type="component" value="Unassembled WGS sequence"/>
</dbReference>
<evidence type="ECO:0000256" key="12">
    <source>
        <dbReference type="ARBA" id="ARBA00034018"/>
    </source>
</evidence>
<feature type="transmembrane region" description="Helical" evidence="13">
    <location>
        <begin position="1066"/>
        <end position="1087"/>
    </location>
</feature>
<keyword evidence="11 13" id="KW-0472">Membrane</keyword>
<feature type="transmembrane region" description="Helical" evidence="13">
    <location>
        <begin position="188"/>
        <end position="209"/>
    </location>
</feature>
<feature type="non-terminal residue" evidence="16">
    <location>
        <position position="1"/>
    </location>
</feature>
<evidence type="ECO:0000313" key="17">
    <source>
        <dbReference type="Proteomes" id="UP000237347"/>
    </source>
</evidence>
<feature type="domain" description="ABC transporter" evidence="14">
    <location>
        <begin position="645"/>
        <end position="866"/>
    </location>
</feature>
<feature type="transmembrane region" description="Helical" evidence="13">
    <location>
        <begin position="971"/>
        <end position="990"/>
    </location>
</feature>